<evidence type="ECO:0000313" key="2">
    <source>
        <dbReference type="EMBL" id="AJG17428.1"/>
    </source>
</evidence>
<keyword evidence="1" id="KW-0472">Membrane</keyword>
<name>A0A0C4Y3P6_9BURK</name>
<reference evidence="2 3" key="1">
    <citation type="journal article" date="2015" name="Genome Announc.">
        <title>Complete Genome Sequence of Cupriavidus basilensis 4G11, Isolated from the Oak Ridge Field Research Center Site.</title>
        <authorList>
            <person name="Ray J."/>
            <person name="Waters R.J."/>
            <person name="Skerker J.M."/>
            <person name="Kuehl J.V."/>
            <person name="Price M.N."/>
            <person name="Huang J."/>
            <person name="Chakraborty R."/>
            <person name="Arkin A.P."/>
            <person name="Deutschbauer A."/>
        </authorList>
    </citation>
    <scope>NUCLEOTIDE SEQUENCE [LARGE SCALE GENOMIC DNA]</scope>
    <source>
        <strain evidence="2">4G11</strain>
    </source>
</reference>
<dbReference type="EMBL" id="CP010536">
    <property type="protein sequence ID" value="AJG17428.1"/>
    <property type="molecule type" value="Genomic_DNA"/>
</dbReference>
<dbReference type="Proteomes" id="UP000031843">
    <property type="component" value="Chromosome main"/>
</dbReference>
<gene>
    <name evidence="2" type="ORF">RR42_m0013</name>
</gene>
<evidence type="ECO:0000313" key="3">
    <source>
        <dbReference type="Proteomes" id="UP000031843"/>
    </source>
</evidence>
<evidence type="ECO:0000256" key="1">
    <source>
        <dbReference type="SAM" id="Phobius"/>
    </source>
</evidence>
<proteinExistence type="predicted"/>
<dbReference type="AlphaFoldDB" id="A0A0C4Y3P6"/>
<keyword evidence="1" id="KW-0812">Transmembrane</keyword>
<keyword evidence="3" id="KW-1185">Reference proteome</keyword>
<protein>
    <submittedName>
        <fullName evidence="2">Uncharacterized protein</fullName>
    </submittedName>
</protein>
<keyword evidence="1" id="KW-1133">Transmembrane helix</keyword>
<feature type="transmembrane region" description="Helical" evidence="1">
    <location>
        <begin position="21"/>
        <end position="39"/>
    </location>
</feature>
<organism evidence="2 3">
    <name type="scientific">Cupriavidus basilensis</name>
    <dbReference type="NCBI Taxonomy" id="68895"/>
    <lineage>
        <taxon>Bacteria</taxon>
        <taxon>Pseudomonadati</taxon>
        <taxon>Pseudomonadota</taxon>
        <taxon>Betaproteobacteria</taxon>
        <taxon>Burkholderiales</taxon>
        <taxon>Burkholderiaceae</taxon>
        <taxon>Cupriavidus</taxon>
    </lineage>
</organism>
<accession>A0A0C4Y3P6</accession>
<dbReference type="KEGG" id="cbw:RR42_m0013"/>
<sequence length="50" mass="5546">MVTQFLRPNLTSAIDKSKEGIARIGMHYVIFIAQGIAWINHLDCSSSVVI</sequence>